<accession>A0A162TKC7</accession>
<evidence type="ECO:0000256" key="1">
    <source>
        <dbReference type="SAM" id="Phobius"/>
    </source>
</evidence>
<keyword evidence="3" id="KW-1185">Reference proteome</keyword>
<keyword evidence="1" id="KW-1133">Transmembrane helix</keyword>
<evidence type="ECO:0000313" key="3">
    <source>
        <dbReference type="Proteomes" id="UP000077315"/>
    </source>
</evidence>
<gene>
    <name evidence="2" type="ORF">PHYBLDRAFT_150902</name>
</gene>
<reference evidence="3" key="1">
    <citation type="submission" date="2015-06" db="EMBL/GenBank/DDBJ databases">
        <title>Expansion of signal transduction pathways in fungi by whole-genome duplication.</title>
        <authorList>
            <consortium name="DOE Joint Genome Institute"/>
            <person name="Corrochano L.M."/>
            <person name="Kuo A."/>
            <person name="Marcet-Houben M."/>
            <person name="Polaino S."/>
            <person name="Salamov A."/>
            <person name="Villalobos J.M."/>
            <person name="Alvarez M.I."/>
            <person name="Avalos J."/>
            <person name="Benito E.P."/>
            <person name="Benoit I."/>
            <person name="Burger G."/>
            <person name="Camino L.P."/>
            <person name="Canovas D."/>
            <person name="Cerda-Olmedo E."/>
            <person name="Cheng J.-F."/>
            <person name="Dominguez A."/>
            <person name="Elias M."/>
            <person name="Eslava A.P."/>
            <person name="Glaser F."/>
            <person name="Grimwood J."/>
            <person name="Gutierrez G."/>
            <person name="Heitman J."/>
            <person name="Henrissat B."/>
            <person name="Iturriaga E.A."/>
            <person name="Lang B.F."/>
            <person name="Lavin J.L."/>
            <person name="Lee S."/>
            <person name="Li W."/>
            <person name="Lindquist E."/>
            <person name="Lopez-Garcia S."/>
            <person name="Luque E.M."/>
            <person name="Marcos A.T."/>
            <person name="Martin J."/>
            <person name="McCluskey K."/>
            <person name="Medina H.R."/>
            <person name="Miralles-Duran A."/>
            <person name="Miyazaki A."/>
            <person name="Munoz-Torres E."/>
            <person name="Oguiza J.A."/>
            <person name="Ohm R."/>
            <person name="Olmedo M."/>
            <person name="Orejas M."/>
            <person name="Ortiz-Castellanos L."/>
            <person name="Pisabarro A.G."/>
            <person name="Rodriguez-Romero J."/>
            <person name="Ruiz-Herrera J."/>
            <person name="Ruiz-Vazquez R."/>
            <person name="Sanz C."/>
            <person name="Schackwitz W."/>
            <person name="Schmutz J."/>
            <person name="Shahriari M."/>
            <person name="Shelest E."/>
            <person name="Silva-Franco F."/>
            <person name="Soanes D."/>
            <person name="Syed K."/>
            <person name="Tagua V.G."/>
            <person name="Talbot N.J."/>
            <person name="Thon M."/>
            <person name="De vries R.P."/>
            <person name="Wiebenga A."/>
            <person name="Yadav J.S."/>
            <person name="Braun E.L."/>
            <person name="Baker S."/>
            <person name="Garre V."/>
            <person name="Horwitz B."/>
            <person name="Torres-Martinez S."/>
            <person name="Idnurm A."/>
            <person name="Herrera-Estrella A."/>
            <person name="Gabaldon T."/>
            <person name="Grigoriev I.V."/>
        </authorList>
    </citation>
    <scope>NUCLEOTIDE SEQUENCE [LARGE SCALE GENOMIC DNA]</scope>
    <source>
        <strain evidence="3">NRRL 1555(-)</strain>
    </source>
</reference>
<feature type="transmembrane region" description="Helical" evidence="1">
    <location>
        <begin position="177"/>
        <end position="197"/>
    </location>
</feature>
<dbReference type="AlphaFoldDB" id="A0A162TKC7"/>
<sequence length="273" mass="30574">MIFWFSSRRSSIWHDYSTTSPPSPLLQLLDETPSQLADAKTEHALHILLFSALSIRNHSVVLNSFISKMWQVFRAVSVSGLWIENSRKVLFSSLPSTSVLLFYLSFWSGDILADTFSSSLSTWPLLNLFAACELQPHNFDYTLAFMTRPCLPQRSLTVQLGDPIMHSGSEVDPSTLLSFYVHIAISTYGYLIARFIVDKISMSGTAATLIPRTTPHGCACNTSWPLQLQQWRPIFGPTLLAPVQGKVPAVVTVLWSSVLELHSELKIPNRQPH</sequence>
<dbReference type="GeneID" id="28993476"/>
<keyword evidence="1" id="KW-0472">Membrane</keyword>
<dbReference type="VEuPathDB" id="FungiDB:PHYBLDRAFT_150902"/>
<evidence type="ECO:0000313" key="2">
    <source>
        <dbReference type="EMBL" id="OAD67813.1"/>
    </source>
</evidence>
<keyword evidence="1" id="KW-0812">Transmembrane</keyword>
<dbReference type="EMBL" id="KV440997">
    <property type="protein sequence ID" value="OAD67813.1"/>
    <property type="molecule type" value="Genomic_DNA"/>
</dbReference>
<organism evidence="2 3">
    <name type="scientific">Phycomyces blakesleeanus (strain ATCC 8743b / DSM 1359 / FGSC 10004 / NBRC 33097 / NRRL 1555)</name>
    <dbReference type="NCBI Taxonomy" id="763407"/>
    <lineage>
        <taxon>Eukaryota</taxon>
        <taxon>Fungi</taxon>
        <taxon>Fungi incertae sedis</taxon>
        <taxon>Mucoromycota</taxon>
        <taxon>Mucoromycotina</taxon>
        <taxon>Mucoromycetes</taxon>
        <taxon>Mucorales</taxon>
        <taxon>Phycomycetaceae</taxon>
        <taxon>Phycomyces</taxon>
    </lineage>
</organism>
<name>A0A162TKC7_PHYB8</name>
<dbReference type="Proteomes" id="UP000077315">
    <property type="component" value="Unassembled WGS sequence"/>
</dbReference>
<feature type="transmembrane region" description="Helical" evidence="1">
    <location>
        <begin position="89"/>
        <end position="107"/>
    </location>
</feature>
<dbReference type="RefSeq" id="XP_018285853.1">
    <property type="nucleotide sequence ID" value="XM_018432570.1"/>
</dbReference>
<protein>
    <submittedName>
        <fullName evidence="2">Uncharacterized protein</fullName>
    </submittedName>
</protein>
<dbReference type="InParanoid" id="A0A162TKC7"/>
<proteinExistence type="predicted"/>